<dbReference type="AlphaFoldDB" id="A0A0A0MAC4"/>
<dbReference type="SUPFAM" id="SSF53756">
    <property type="entry name" value="UDP-Glycosyltransferase/glycogen phosphorylase"/>
    <property type="match status" value="1"/>
</dbReference>
<comment type="caution">
    <text evidence="2">The sequence shown here is derived from an EMBL/GenBank/DDBJ whole genome shotgun (WGS) entry which is preliminary data.</text>
</comment>
<dbReference type="Proteomes" id="UP000030003">
    <property type="component" value="Unassembled WGS sequence"/>
</dbReference>
<dbReference type="GO" id="GO:0016757">
    <property type="term" value="F:glycosyltransferase activity"/>
    <property type="evidence" value="ECO:0007669"/>
    <property type="project" value="UniProtKB-ARBA"/>
</dbReference>
<evidence type="ECO:0000313" key="2">
    <source>
        <dbReference type="EMBL" id="KGO99289.1"/>
    </source>
</evidence>
<accession>A0A0A0MAC4</accession>
<reference evidence="2 3" key="1">
    <citation type="submission" date="2013-08" db="EMBL/GenBank/DDBJ databases">
        <title>Genomic analysis of Lysobacter defluvii.</title>
        <authorList>
            <person name="Wang Q."/>
            <person name="Wang G."/>
        </authorList>
    </citation>
    <scope>NUCLEOTIDE SEQUENCE [LARGE SCALE GENOMIC DNA]</scope>
    <source>
        <strain evidence="2 3">IMMIB APB-9</strain>
    </source>
</reference>
<dbReference type="CDD" id="cd03814">
    <property type="entry name" value="GT4-like"/>
    <property type="match status" value="1"/>
</dbReference>
<feature type="domain" description="Glycosyltransferase subfamily 4-like N-terminal" evidence="1">
    <location>
        <begin position="14"/>
        <end position="178"/>
    </location>
</feature>
<keyword evidence="2" id="KW-0808">Transferase</keyword>
<proteinExistence type="predicted"/>
<dbReference type="InterPro" id="IPR050194">
    <property type="entry name" value="Glycosyltransferase_grp1"/>
</dbReference>
<dbReference type="STRING" id="1385515.GCA_000423325_02262"/>
<dbReference type="RefSeq" id="WP_036136246.1">
    <property type="nucleotide sequence ID" value="NZ_AUHT01000011.1"/>
</dbReference>
<dbReference type="EMBL" id="AVBH01000023">
    <property type="protein sequence ID" value="KGO99289.1"/>
    <property type="molecule type" value="Genomic_DNA"/>
</dbReference>
<organism evidence="2 3">
    <name type="scientific">Lysobacter defluvii IMMIB APB-9 = DSM 18482</name>
    <dbReference type="NCBI Taxonomy" id="1385515"/>
    <lineage>
        <taxon>Bacteria</taxon>
        <taxon>Pseudomonadati</taxon>
        <taxon>Pseudomonadota</taxon>
        <taxon>Gammaproteobacteria</taxon>
        <taxon>Lysobacterales</taxon>
        <taxon>Lysobacteraceae</taxon>
        <taxon>Novilysobacter</taxon>
    </lineage>
</organism>
<evidence type="ECO:0000313" key="3">
    <source>
        <dbReference type="Proteomes" id="UP000030003"/>
    </source>
</evidence>
<protein>
    <submittedName>
        <fullName evidence="2">Glycosyl transferase</fullName>
    </submittedName>
</protein>
<evidence type="ECO:0000259" key="1">
    <source>
        <dbReference type="Pfam" id="PF13439"/>
    </source>
</evidence>
<dbReference type="Pfam" id="PF13439">
    <property type="entry name" value="Glyco_transf_4"/>
    <property type="match status" value="1"/>
</dbReference>
<dbReference type="Pfam" id="PF13692">
    <property type="entry name" value="Glyco_trans_1_4"/>
    <property type="match status" value="1"/>
</dbReference>
<dbReference type="Gene3D" id="3.40.50.2000">
    <property type="entry name" value="Glycogen Phosphorylase B"/>
    <property type="match status" value="2"/>
</dbReference>
<sequence>MHYAIISETWPPEVNGVALTVRALAGGLEARGHRVTVVRPRQSRNQVAPLGTRLVGSLPLPRYPGLRMGRPAGAMLRRAWGLERPDAVYVATEGPLGNSALDAARALGIPVATGLHTRFDHYMGAYGAGLLRGVALAWMRHFHNRGQATLVPTRELQEELAALGFRQVRRLARAVDTAQFRPSHRDRDLRAGWNAGPDDPVLLHVGRLAPEKNLALAIRAHRAVRARLPGARMVLVGDGPLRDALARRHPDLVFAGTRRGADLARHYASADLFVFPSLTETFGNVTLEAMASGLPVVAHATGAAGEHVADGRNGVTVPPGAEDAFVSACVHLATEAELRRAMGVAARRATGGLDPAAVAADFDRLLQSLALEAGHGSRSFA</sequence>
<keyword evidence="3" id="KW-1185">Reference proteome</keyword>
<dbReference type="PANTHER" id="PTHR45947">
    <property type="entry name" value="SULFOQUINOVOSYL TRANSFERASE SQD2"/>
    <property type="match status" value="1"/>
</dbReference>
<name>A0A0A0MAC4_9GAMM</name>
<dbReference type="OrthoDB" id="9802525at2"/>
<gene>
    <name evidence="2" type="ORF">N791_09635</name>
</gene>
<dbReference type="eggNOG" id="COG0438">
    <property type="taxonomic scope" value="Bacteria"/>
</dbReference>
<dbReference type="PANTHER" id="PTHR45947:SF3">
    <property type="entry name" value="SULFOQUINOVOSYL TRANSFERASE SQD2"/>
    <property type="match status" value="1"/>
</dbReference>
<dbReference type="InterPro" id="IPR028098">
    <property type="entry name" value="Glyco_trans_4-like_N"/>
</dbReference>